<dbReference type="InterPro" id="IPR033468">
    <property type="entry name" value="Metaxin_GST"/>
</dbReference>
<dbReference type="GO" id="GO:0005737">
    <property type="term" value="C:cytoplasm"/>
    <property type="evidence" value="ECO:0007669"/>
    <property type="project" value="TreeGrafter"/>
</dbReference>
<dbReference type="InterPro" id="IPR012336">
    <property type="entry name" value="Thioredoxin-like_fold"/>
</dbReference>
<dbReference type="SFLD" id="SFLDS00019">
    <property type="entry name" value="Glutathione_Transferase_(cytos"/>
    <property type="match status" value="1"/>
</dbReference>
<dbReference type="AlphaFoldDB" id="A0A914W5J3"/>
<dbReference type="InterPro" id="IPR026928">
    <property type="entry name" value="FAX/IsoI-like"/>
</dbReference>
<sequence>MQASVMEWFESLPTWGKAAAVGGAVLAASLPVYLVTKRPRPSPYKSDWKQGVVYLYQVPRFSTIPSASPYCLKLETWLRMADITYENVDVPMSVRSREGLVPFVELNGVEYPDSGLAIRDLTKLLGKEAMEAHLNDEQKSASRAFEKMIEHSTMWTYGLIRYVEKFDEFAELFPPFLGPLQPFLVWMMKRGIRSGVAQRIKAAGIGTHPRDEIINIGLEDLRAVSNYLGNKHYLTGYKPTRVDATLFGFLAQVVYMPIASPHNDLIQQECTNLKEYCDRIKGRFWPDWNECTQKRSLHTEWKKRI</sequence>
<evidence type="ECO:0000259" key="2">
    <source>
        <dbReference type="Pfam" id="PF17171"/>
    </source>
</evidence>
<dbReference type="CDD" id="cd03080">
    <property type="entry name" value="GST_N_Metaxin_like"/>
    <property type="match status" value="1"/>
</dbReference>
<dbReference type="InterPro" id="IPR036249">
    <property type="entry name" value="Thioredoxin-like_sf"/>
</dbReference>
<feature type="domain" description="Thioredoxin-like fold" evidence="3">
    <location>
        <begin position="69"/>
        <end position="164"/>
    </location>
</feature>
<protein>
    <submittedName>
        <fullName evidence="5">Failed axon connections homolog</fullName>
    </submittedName>
</protein>
<dbReference type="PANTHER" id="PTHR12289">
    <property type="entry name" value="METAXIN RELATED"/>
    <property type="match status" value="1"/>
</dbReference>
<dbReference type="Gene3D" id="1.20.1050.10">
    <property type="match status" value="1"/>
</dbReference>
<feature type="domain" description="Metaxin glutathione S-transferase" evidence="2">
    <location>
        <begin position="219"/>
        <end position="280"/>
    </location>
</feature>
<dbReference type="InterPro" id="IPR036282">
    <property type="entry name" value="Glutathione-S-Trfase_C_sf"/>
</dbReference>
<dbReference type="InterPro" id="IPR040079">
    <property type="entry name" value="Glutathione_S-Trfase"/>
</dbReference>
<comment type="similarity">
    <text evidence="1">Belongs to the FAX family.</text>
</comment>
<dbReference type="Proteomes" id="UP000887566">
    <property type="component" value="Unplaced"/>
</dbReference>
<dbReference type="SFLD" id="SFLDG01200">
    <property type="entry name" value="SUF1.1"/>
    <property type="match status" value="1"/>
</dbReference>
<evidence type="ECO:0000259" key="3">
    <source>
        <dbReference type="Pfam" id="PF17172"/>
    </source>
</evidence>
<organism evidence="4 5">
    <name type="scientific">Plectus sambesii</name>
    <dbReference type="NCBI Taxonomy" id="2011161"/>
    <lineage>
        <taxon>Eukaryota</taxon>
        <taxon>Metazoa</taxon>
        <taxon>Ecdysozoa</taxon>
        <taxon>Nematoda</taxon>
        <taxon>Chromadorea</taxon>
        <taxon>Plectida</taxon>
        <taxon>Plectina</taxon>
        <taxon>Plectoidea</taxon>
        <taxon>Plectidae</taxon>
        <taxon>Plectus</taxon>
    </lineage>
</organism>
<evidence type="ECO:0000256" key="1">
    <source>
        <dbReference type="ARBA" id="ARBA00006475"/>
    </source>
</evidence>
<evidence type="ECO:0000313" key="5">
    <source>
        <dbReference type="WBParaSite" id="PSAMB.scaffold322size56642.g4957.t1"/>
    </source>
</evidence>
<dbReference type="WBParaSite" id="PSAMB.scaffold322size56642.g4957.t1">
    <property type="protein sequence ID" value="PSAMB.scaffold322size56642.g4957.t1"/>
    <property type="gene ID" value="PSAMB.scaffold322size56642.g4957"/>
</dbReference>
<proteinExistence type="inferred from homology"/>
<keyword evidence="4" id="KW-1185">Reference proteome</keyword>
<dbReference type="SUPFAM" id="SSF52833">
    <property type="entry name" value="Thioredoxin-like"/>
    <property type="match status" value="1"/>
</dbReference>
<dbReference type="InterPro" id="IPR050931">
    <property type="entry name" value="Mito_Protein_Transport_Metaxin"/>
</dbReference>
<evidence type="ECO:0000313" key="4">
    <source>
        <dbReference type="Proteomes" id="UP000887566"/>
    </source>
</evidence>
<dbReference type="Pfam" id="PF17171">
    <property type="entry name" value="GST_C_6"/>
    <property type="match status" value="1"/>
</dbReference>
<dbReference type="CDD" id="cd03193">
    <property type="entry name" value="GST_C_Metaxin"/>
    <property type="match status" value="1"/>
</dbReference>
<dbReference type="SFLD" id="SFLDG01180">
    <property type="entry name" value="SUF1"/>
    <property type="match status" value="1"/>
</dbReference>
<dbReference type="PANTHER" id="PTHR12289:SF41">
    <property type="entry name" value="FAILED AXON CONNECTIONS-RELATED"/>
    <property type="match status" value="1"/>
</dbReference>
<dbReference type="SUPFAM" id="SSF47616">
    <property type="entry name" value="GST C-terminal domain-like"/>
    <property type="match status" value="1"/>
</dbReference>
<accession>A0A914W5J3</accession>
<reference evidence="5" key="1">
    <citation type="submission" date="2022-11" db="UniProtKB">
        <authorList>
            <consortium name="WormBaseParasite"/>
        </authorList>
    </citation>
    <scope>IDENTIFICATION</scope>
</reference>
<name>A0A914W5J3_9BILA</name>
<dbReference type="Pfam" id="PF17172">
    <property type="entry name" value="GST_N_4"/>
    <property type="match status" value="1"/>
</dbReference>